<keyword evidence="1" id="KW-1133">Transmembrane helix</keyword>
<dbReference type="Proteomes" id="UP000037136">
    <property type="component" value="Unassembled WGS sequence"/>
</dbReference>
<dbReference type="AlphaFoldDB" id="A0A2A9PFV2"/>
<dbReference type="Pfam" id="PF12505">
    <property type="entry name" value="DUF3712"/>
    <property type="match status" value="1"/>
</dbReference>
<gene>
    <name evidence="2" type="ORF">XA68_11871</name>
</gene>
<comment type="caution">
    <text evidence="2">The sequence shown here is derived from an EMBL/GenBank/DDBJ whole genome shotgun (WGS) entry which is preliminary data.</text>
</comment>
<name>A0A2A9PFV2_OPHUN</name>
<dbReference type="GO" id="GO:0000329">
    <property type="term" value="C:fungal-type vacuole membrane"/>
    <property type="evidence" value="ECO:0007669"/>
    <property type="project" value="InterPro"/>
</dbReference>
<protein>
    <submittedName>
        <fullName evidence="2">Uncharacterized protein</fullName>
    </submittedName>
</protein>
<dbReference type="EMBL" id="LAZP02000172">
    <property type="protein sequence ID" value="PFH59792.1"/>
    <property type="molecule type" value="Genomic_DNA"/>
</dbReference>
<dbReference type="PANTHER" id="PTHR35895">
    <property type="entry name" value="CHROMOSOME 16, WHOLE GENOME SHOTGUN SEQUENCE"/>
    <property type="match status" value="1"/>
</dbReference>
<keyword evidence="1" id="KW-0812">Transmembrane</keyword>
<organism evidence="2 3">
    <name type="scientific">Ophiocordyceps unilateralis</name>
    <name type="common">Zombie-ant fungus</name>
    <name type="synonym">Torrubia unilateralis</name>
    <dbReference type="NCBI Taxonomy" id="268505"/>
    <lineage>
        <taxon>Eukaryota</taxon>
        <taxon>Fungi</taxon>
        <taxon>Dikarya</taxon>
        <taxon>Ascomycota</taxon>
        <taxon>Pezizomycotina</taxon>
        <taxon>Sordariomycetes</taxon>
        <taxon>Hypocreomycetidae</taxon>
        <taxon>Hypocreales</taxon>
        <taxon>Ophiocordycipitaceae</taxon>
        <taxon>Ophiocordyceps</taxon>
    </lineage>
</organism>
<reference evidence="2 3" key="2">
    <citation type="journal article" date="2017" name="Sci. Rep.">
        <title>Ant-infecting Ophiocordyceps genomes reveal a high diversity of potential behavioral manipulation genes and a possible major role for enterotoxins.</title>
        <authorList>
            <person name="de Bekker C."/>
            <person name="Ohm R.A."/>
            <person name="Evans H.C."/>
            <person name="Brachmann A."/>
            <person name="Hughes D.P."/>
        </authorList>
    </citation>
    <scope>NUCLEOTIDE SEQUENCE [LARGE SCALE GENOMIC DNA]</scope>
    <source>
        <strain evidence="2 3">SC16a</strain>
    </source>
</reference>
<proteinExistence type="predicted"/>
<keyword evidence="1" id="KW-0472">Membrane</keyword>
<sequence length="344" mass="37721">MSSDAKNMISQSENDARIKTSKSRACINHFKRFWWIHLLVAVILIVLIACLIVFVVLPKVVQSKLDAAKLDIQGVAVLQTKANGYLMEINSTITTDGSVHADVEGFKGTLTLADVPDAKPFATLDFPPTTAESLSTVNISQPVQITDAAAFIQFNTLFYQGKSIRVRLHGNTKVKPRGTAREVDVDFTKFLEFNGLERFQGTKVDGTVDIAARPGTPNFRGTAEIPNNSHFTLEIGNATFTNFADDQDLGKLTINNLILYPGINKVDIEAELDQLKVLSIIRKRPYCETGIVPFKLLSTDVVNHGEKLEYFVAALGSANQTVDMDIGRVLSKAVDGFKLSCSRG</sequence>
<feature type="transmembrane region" description="Helical" evidence="1">
    <location>
        <begin position="33"/>
        <end position="57"/>
    </location>
</feature>
<accession>A0A2A9PFV2</accession>
<dbReference type="PANTHER" id="PTHR35895:SF1">
    <property type="entry name" value="LIPID-BINDING SERUM GLYCOPROTEIN C-TERMINAL DOMAIN-CONTAINING PROTEIN"/>
    <property type="match status" value="1"/>
</dbReference>
<evidence type="ECO:0000313" key="3">
    <source>
        <dbReference type="Proteomes" id="UP000037136"/>
    </source>
</evidence>
<keyword evidence="3" id="KW-1185">Reference proteome</keyword>
<dbReference type="InterPro" id="IPR022185">
    <property type="entry name" value="DUF3712"/>
</dbReference>
<reference evidence="2 3" key="1">
    <citation type="journal article" date="2015" name="BMC Genomics">
        <title>Gene expression during zombie ant biting behavior reflects the complexity underlying fungal parasitic behavioral manipulation.</title>
        <authorList>
            <person name="de Bekker C."/>
            <person name="Ohm R.A."/>
            <person name="Loreto R.G."/>
            <person name="Sebastian A."/>
            <person name="Albert I."/>
            <person name="Merrow M."/>
            <person name="Brachmann A."/>
            <person name="Hughes D.P."/>
        </authorList>
    </citation>
    <scope>NUCLEOTIDE SEQUENCE [LARGE SCALE GENOMIC DNA]</scope>
    <source>
        <strain evidence="2 3">SC16a</strain>
    </source>
</reference>
<dbReference type="OrthoDB" id="10039566at2759"/>
<evidence type="ECO:0000256" key="1">
    <source>
        <dbReference type="SAM" id="Phobius"/>
    </source>
</evidence>
<dbReference type="STRING" id="268505.A0A2A9PFV2"/>
<evidence type="ECO:0000313" key="2">
    <source>
        <dbReference type="EMBL" id="PFH59792.1"/>
    </source>
</evidence>
<dbReference type="InterPro" id="IPR046368">
    <property type="entry name" value="Tag1"/>
</dbReference>